<dbReference type="Proteomes" id="UP000046393">
    <property type="component" value="Unplaced"/>
</dbReference>
<dbReference type="WBParaSite" id="SMUV_0000184001-mRNA-1">
    <property type="protein sequence ID" value="SMUV_0000184001-mRNA-1"/>
    <property type="gene ID" value="SMUV_0000184001"/>
</dbReference>
<sequence>MKYCAADERVTAEIAHTKMDTEENDDRSKYERNLARASSSASAATSTAATVATVVEVAADPRTKKHEQSN</sequence>
<accession>A0A0N5ACG4</accession>
<name>A0A0N5ACG4_9BILA</name>
<reference evidence="2" key="1">
    <citation type="submission" date="2017-02" db="UniProtKB">
        <authorList>
            <consortium name="WormBaseParasite"/>
        </authorList>
    </citation>
    <scope>IDENTIFICATION</scope>
</reference>
<proteinExistence type="predicted"/>
<evidence type="ECO:0000313" key="1">
    <source>
        <dbReference type="Proteomes" id="UP000046393"/>
    </source>
</evidence>
<keyword evidence="1" id="KW-1185">Reference proteome</keyword>
<protein>
    <submittedName>
        <fullName evidence="2">Uncharacterized protein</fullName>
    </submittedName>
</protein>
<organism evidence="1 2">
    <name type="scientific">Syphacia muris</name>
    <dbReference type="NCBI Taxonomy" id="451379"/>
    <lineage>
        <taxon>Eukaryota</taxon>
        <taxon>Metazoa</taxon>
        <taxon>Ecdysozoa</taxon>
        <taxon>Nematoda</taxon>
        <taxon>Chromadorea</taxon>
        <taxon>Rhabditida</taxon>
        <taxon>Spirurina</taxon>
        <taxon>Oxyuridomorpha</taxon>
        <taxon>Oxyuroidea</taxon>
        <taxon>Oxyuridae</taxon>
        <taxon>Syphacia</taxon>
    </lineage>
</organism>
<evidence type="ECO:0000313" key="2">
    <source>
        <dbReference type="WBParaSite" id="SMUV_0000184001-mRNA-1"/>
    </source>
</evidence>
<dbReference type="AlphaFoldDB" id="A0A0N5ACG4"/>